<comment type="similarity">
    <text evidence="1">Belongs to the UPF0177 family.</text>
</comment>
<name>A0A0R1YWZ5_9LACO</name>
<dbReference type="PANTHER" id="PTHR36435:SF1">
    <property type="entry name" value="CAAX AMINO TERMINAL PROTEASE FAMILY PROTEIN"/>
    <property type="match status" value="1"/>
</dbReference>
<comment type="caution">
    <text evidence="4">The sequence shown here is derived from an EMBL/GenBank/DDBJ whole genome shotgun (WGS) entry which is preliminary data.</text>
</comment>
<sequence length="241" mass="27015">MKGKNAMQKEHTLTSNDYFQRIIIFIALVVLVLIVQIPLSFIMMGKLSTIGSLAMSGGYILGFVIAIWIAVSVYRHYVHPIKKVINGHDIQMILVAYGAFFVIQIALNLLNQVLYHQTSTANNQVIYQIMGQNHLTLILMGITAVFCSPILEELVFRGFLIGSMFTRRSRIAAIIVSGILFSFPHMEDVNVISFLTYAILGGTLAYLYVKTENIKVPIGLHFLNNLIAMSMMLVQVLIHTH</sequence>
<dbReference type="EMBL" id="AZFZ01000033">
    <property type="protein sequence ID" value="KRM43516.1"/>
    <property type="molecule type" value="Genomic_DNA"/>
</dbReference>
<reference evidence="4 5" key="1">
    <citation type="journal article" date="2015" name="Genome Announc.">
        <title>Expanding the biotechnology potential of lactobacilli through comparative genomics of 213 strains and associated genera.</title>
        <authorList>
            <person name="Sun Z."/>
            <person name="Harris H.M."/>
            <person name="McCann A."/>
            <person name="Guo C."/>
            <person name="Argimon S."/>
            <person name="Zhang W."/>
            <person name="Yang X."/>
            <person name="Jeffery I.B."/>
            <person name="Cooney J.C."/>
            <person name="Kagawa T.F."/>
            <person name="Liu W."/>
            <person name="Song Y."/>
            <person name="Salvetti E."/>
            <person name="Wrobel A."/>
            <person name="Rasinkangas P."/>
            <person name="Parkhill J."/>
            <person name="Rea M.C."/>
            <person name="O'Sullivan O."/>
            <person name="Ritari J."/>
            <person name="Douillard F.P."/>
            <person name="Paul Ross R."/>
            <person name="Yang R."/>
            <person name="Briner A.E."/>
            <person name="Felis G.E."/>
            <person name="de Vos W.M."/>
            <person name="Barrangou R."/>
            <person name="Klaenhammer T.R."/>
            <person name="Caufield P.W."/>
            <person name="Cui Y."/>
            <person name="Zhang H."/>
            <person name="O'Toole P.W."/>
        </authorList>
    </citation>
    <scope>NUCLEOTIDE SEQUENCE [LARGE SCALE GENOMIC DNA]</scope>
    <source>
        <strain evidence="4 5">DSM 18390</strain>
    </source>
</reference>
<evidence type="ECO:0000259" key="3">
    <source>
        <dbReference type="Pfam" id="PF02517"/>
    </source>
</evidence>
<feature type="transmembrane region" description="Helical" evidence="2">
    <location>
        <begin position="168"/>
        <end position="185"/>
    </location>
</feature>
<feature type="transmembrane region" description="Helical" evidence="2">
    <location>
        <begin position="135"/>
        <end position="156"/>
    </location>
</feature>
<organism evidence="4 5">
    <name type="scientific">Lentilactobacillus parafarraginis DSM 18390 = JCM 14109</name>
    <dbReference type="NCBI Taxonomy" id="1423786"/>
    <lineage>
        <taxon>Bacteria</taxon>
        <taxon>Bacillati</taxon>
        <taxon>Bacillota</taxon>
        <taxon>Bacilli</taxon>
        <taxon>Lactobacillales</taxon>
        <taxon>Lactobacillaceae</taxon>
        <taxon>Lentilactobacillus</taxon>
    </lineage>
</organism>
<dbReference type="Pfam" id="PF02517">
    <property type="entry name" value="Rce1-like"/>
    <property type="match status" value="1"/>
</dbReference>
<evidence type="ECO:0000313" key="4">
    <source>
        <dbReference type="EMBL" id="KRM43516.1"/>
    </source>
</evidence>
<proteinExistence type="inferred from homology"/>
<dbReference type="InterPro" id="IPR003675">
    <property type="entry name" value="Rce1/LyrA-like_dom"/>
</dbReference>
<keyword evidence="2" id="KW-1133">Transmembrane helix</keyword>
<dbReference type="GO" id="GO:0006508">
    <property type="term" value="P:proteolysis"/>
    <property type="evidence" value="ECO:0007669"/>
    <property type="project" value="UniProtKB-KW"/>
</dbReference>
<protein>
    <submittedName>
        <fullName evidence="4">Metal-dependent membrane protease</fullName>
    </submittedName>
</protein>
<dbReference type="AlphaFoldDB" id="A0A0R1YWZ5"/>
<feature type="transmembrane region" description="Helical" evidence="2">
    <location>
        <begin position="50"/>
        <end position="71"/>
    </location>
</feature>
<feature type="domain" description="CAAX prenyl protease 2/Lysostaphin resistance protein A-like" evidence="3">
    <location>
        <begin position="136"/>
        <end position="227"/>
    </location>
</feature>
<accession>A0A0R1YWZ5</accession>
<dbReference type="Proteomes" id="UP000051010">
    <property type="component" value="Unassembled WGS sequence"/>
</dbReference>
<feature type="transmembrane region" description="Helical" evidence="2">
    <location>
        <begin position="221"/>
        <end position="238"/>
    </location>
</feature>
<dbReference type="InterPro" id="IPR052710">
    <property type="entry name" value="CAAX_protease"/>
</dbReference>
<gene>
    <name evidence="4" type="ORF">FD47_GL001537</name>
</gene>
<keyword evidence="2" id="KW-0472">Membrane</keyword>
<evidence type="ECO:0000256" key="1">
    <source>
        <dbReference type="ARBA" id="ARBA00009067"/>
    </source>
</evidence>
<keyword evidence="2" id="KW-0812">Transmembrane</keyword>
<dbReference type="GO" id="GO:0004175">
    <property type="term" value="F:endopeptidase activity"/>
    <property type="evidence" value="ECO:0007669"/>
    <property type="project" value="UniProtKB-ARBA"/>
</dbReference>
<evidence type="ECO:0000256" key="2">
    <source>
        <dbReference type="SAM" id="Phobius"/>
    </source>
</evidence>
<dbReference type="PATRIC" id="fig|1423786.4.peg.1641"/>
<feature type="transmembrane region" description="Helical" evidence="2">
    <location>
        <begin position="21"/>
        <end position="44"/>
    </location>
</feature>
<dbReference type="PANTHER" id="PTHR36435">
    <property type="entry name" value="SLR1288 PROTEIN"/>
    <property type="match status" value="1"/>
</dbReference>
<evidence type="ECO:0000313" key="5">
    <source>
        <dbReference type="Proteomes" id="UP000051010"/>
    </source>
</evidence>
<feature type="transmembrane region" description="Helical" evidence="2">
    <location>
        <begin position="92"/>
        <end position="115"/>
    </location>
</feature>
<feature type="transmembrane region" description="Helical" evidence="2">
    <location>
        <begin position="191"/>
        <end position="209"/>
    </location>
</feature>
<keyword evidence="4" id="KW-0645">Protease</keyword>
<dbReference type="GO" id="GO:0080120">
    <property type="term" value="P:CAAX-box protein maturation"/>
    <property type="evidence" value="ECO:0007669"/>
    <property type="project" value="UniProtKB-ARBA"/>
</dbReference>
<keyword evidence="4" id="KW-0378">Hydrolase</keyword>